<keyword evidence="1" id="KW-0472">Membrane</keyword>
<organism evidence="2 3">
    <name type="scientific">Chitinophaga terrae</name>
    <name type="common">ex Kim and Jung 2007</name>
    <dbReference type="NCBI Taxonomy" id="408074"/>
    <lineage>
        <taxon>Bacteria</taxon>
        <taxon>Pseudomonadati</taxon>
        <taxon>Bacteroidota</taxon>
        <taxon>Chitinophagia</taxon>
        <taxon>Chitinophagales</taxon>
        <taxon>Chitinophagaceae</taxon>
        <taxon>Chitinophaga</taxon>
    </lineage>
</organism>
<dbReference type="Pfam" id="PF07099">
    <property type="entry name" value="DUF1361"/>
    <property type="match status" value="1"/>
</dbReference>
<evidence type="ECO:0000313" key="3">
    <source>
        <dbReference type="Proteomes" id="UP000199656"/>
    </source>
</evidence>
<sequence>MLWKRTVEKVKQEISKSPYHFMLLASVLFGIGLLVFRIIHTGTWLRATLTWNLFLAYIPFAITSWMEKRPQLMENRYGWYACFIVWLLFIPNAPYIVTDLFHLFDGGVPVWYDLFLIFSFAWNGMVLGYLSIRSMEHMWRNRHSSWPAWLFTLPVMFLCSLGVYIGRYLRYNSWDVIRDPFSLLGEVKNIFLYPVEHRSAWAFICCMSVFLCLMYPMVVVSRSEGSRRGA</sequence>
<feature type="transmembrane region" description="Helical" evidence="1">
    <location>
        <begin position="144"/>
        <end position="165"/>
    </location>
</feature>
<feature type="transmembrane region" description="Helical" evidence="1">
    <location>
        <begin position="45"/>
        <end position="65"/>
    </location>
</feature>
<gene>
    <name evidence="2" type="ORF">SAMN05660909_04207</name>
</gene>
<feature type="transmembrane region" description="Helical" evidence="1">
    <location>
        <begin position="200"/>
        <end position="220"/>
    </location>
</feature>
<feature type="transmembrane region" description="Helical" evidence="1">
    <location>
        <begin position="21"/>
        <end position="39"/>
    </location>
</feature>
<reference evidence="3" key="1">
    <citation type="submission" date="2016-10" db="EMBL/GenBank/DDBJ databases">
        <authorList>
            <person name="Varghese N."/>
            <person name="Submissions S."/>
        </authorList>
    </citation>
    <scope>NUCLEOTIDE SEQUENCE [LARGE SCALE GENOMIC DNA]</scope>
    <source>
        <strain evidence="3">DSM 23920</strain>
    </source>
</reference>
<dbReference type="AlphaFoldDB" id="A0A1H4F8S1"/>
<evidence type="ECO:0000256" key="1">
    <source>
        <dbReference type="SAM" id="Phobius"/>
    </source>
</evidence>
<name>A0A1H4F8S1_9BACT</name>
<dbReference type="RefSeq" id="WP_089763900.1">
    <property type="nucleotide sequence ID" value="NZ_BKAT01000042.1"/>
</dbReference>
<keyword evidence="3" id="KW-1185">Reference proteome</keyword>
<accession>A0A1H4F8S1</accession>
<dbReference type="Proteomes" id="UP000199656">
    <property type="component" value="Unassembled WGS sequence"/>
</dbReference>
<feature type="transmembrane region" description="Helical" evidence="1">
    <location>
        <begin position="77"/>
        <end position="98"/>
    </location>
</feature>
<dbReference type="EMBL" id="FNRL01000023">
    <property type="protein sequence ID" value="SEA93287.1"/>
    <property type="molecule type" value="Genomic_DNA"/>
</dbReference>
<keyword evidence="1" id="KW-1133">Transmembrane helix</keyword>
<dbReference type="STRING" id="408074.SAMN05660909_04207"/>
<dbReference type="OrthoDB" id="4540541at2"/>
<proteinExistence type="predicted"/>
<evidence type="ECO:0000313" key="2">
    <source>
        <dbReference type="EMBL" id="SEA93287.1"/>
    </source>
</evidence>
<protein>
    <submittedName>
        <fullName evidence="2">Uncharacterized membrane protein</fullName>
    </submittedName>
</protein>
<feature type="transmembrane region" description="Helical" evidence="1">
    <location>
        <begin position="110"/>
        <end position="132"/>
    </location>
</feature>
<dbReference type="InterPro" id="IPR009793">
    <property type="entry name" value="DUF1361"/>
</dbReference>
<keyword evidence="1" id="KW-0812">Transmembrane</keyword>